<evidence type="ECO:0000256" key="6">
    <source>
        <dbReference type="SAM" id="Phobius"/>
    </source>
</evidence>
<feature type="transmembrane region" description="Helical" evidence="6">
    <location>
        <begin position="266"/>
        <end position="291"/>
    </location>
</feature>
<comment type="subcellular location">
    <subcellularLocation>
        <location evidence="1">Cell membrane</location>
        <topology evidence="1">Multi-pass membrane protein</topology>
    </subcellularLocation>
</comment>
<keyword evidence="4 6" id="KW-1133">Transmembrane helix</keyword>
<dbReference type="CDD" id="cd17321">
    <property type="entry name" value="MFS_MMR_MDR_like"/>
    <property type="match status" value="1"/>
</dbReference>
<feature type="transmembrane region" description="Helical" evidence="6">
    <location>
        <begin position="103"/>
        <end position="126"/>
    </location>
</feature>
<accession>A0ABW5IAL6</accession>
<evidence type="ECO:0000256" key="4">
    <source>
        <dbReference type="ARBA" id="ARBA00022989"/>
    </source>
</evidence>
<comment type="caution">
    <text evidence="8">The sequence shown here is derived from an EMBL/GenBank/DDBJ whole genome shotgun (WGS) entry which is preliminary data.</text>
</comment>
<dbReference type="Proteomes" id="UP001597542">
    <property type="component" value="Unassembled WGS sequence"/>
</dbReference>
<dbReference type="PANTHER" id="PTHR42718:SF9">
    <property type="entry name" value="MAJOR FACILITATOR SUPERFAMILY MULTIDRUG TRANSPORTER MFSC"/>
    <property type="match status" value="1"/>
</dbReference>
<feature type="transmembrane region" description="Helical" evidence="6">
    <location>
        <begin position="425"/>
        <end position="445"/>
    </location>
</feature>
<dbReference type="Gene3D" id="1.20.1720.10">
    <property type="entry name" value="Multidrug resistance protein D"/>
    <property type="match status" value="1"/>
</dbReference>
<feature type="transmembrane region" description="Helical" evidence="6">
    <location>
        <begin position="358"/>
        <end position="379"/>
    </location>
</feature>
<gene>
    <name evidence="8" type="ORF">ACFSUT_39545</name>
</gene>
<name>A0ABW5IAL6_9PSEU</name>
<organism evidence="8 9">
    <name type="scientific">Amycolatopsis albidoflavus</name>
    <dbReference type="NCBI Taxonomy" id="102226"/>
    <lineage>
        <taxon>Bacteria</taxon>
        <taxon>Bacillati</taxon>
        <taxon>Actinomycetota</taxon>
        <taxon>Actinomycetes</taxon>
        <taxon>Pseudonocardiales</taxon>
        <taxon>Pseudonocardiaceae</taxon>
        <taxon>Amycolatopsis</taxon>
    </lineage>
</organism>
<dbReference type="SUPFAM" id="SSF103473">
    <property type="entry name" value="MFS general substrate transporter"/>
    <property type="match status" value="1"/>
</dbReference>
<evidence type="ECO:0000259" key="7">
    <source>
        <dbReference type="PROSITE" id="PS50850"/>
    </source>
</evidence>
<evidence type="ECO:0000313" key="9">
    <source>
        <dbReference type="Proteomes" id="UP001597542"/>
    </source>
</evidence>
<feature type="transmembrane region" description="Helical" evidence="6">
    <location>
        <begin position="204"/>
        <end position="221"/>
    </location>
</feature>
<dbReference type="EMBL" id="JBHUKQ010000021">
    <property type="protein sequence ID" value="MFD2486424.1"/>
    <property type="molecule type" value="Genomic_DNA"/>
</dbReference>
<dbReference type="PANTHER" id="PTHR42718">
    <property type="entry name" value="MAJOR FACILITATOR SUPERFAMILY MULTIDRUG TRANSPORTER MFSC"/>
    <property type="match status" value="1"/>
</dbReference>
<keyword evidence="9" id="KW-1185">Reference proteome</keyword>
<evidence type="ECO:0000256" key="5">
    <source>
        <dbReference type="ARBA" id="ARBA00023136"/>
    </source>
</evidence>
<dbReference type="Gene3D" id="1.20.1250.20">
    <property type="entry name" value="MFS general substrate transporter like domains"/>
    <property type="match status" value="1"/>
</dbReference>
<feature type="transmembrane region" description="Helical" evidence="6">
    <location>
        <begin position="78"/>
        <end position="97"/>
    </location>
</feature>
<feature type="transmembrane region" description="Helical" evidence="6">
    <location>
        <begin position="138"/>
        <end position="159"/>
    </location>
</feature>
<proteinExistence type="predicted"/>
<feature type="domain" description="Major facilitator superfamily (MFS) profile" evidence="7">
    <location>
        <begin position="12"/>
        <end position="446"/>
    </location>
</feature>
<feature type="transmembrane region" description="Helical" evidence="6">
    <location>
        <begin position="12"/>
        <end position="34"/>
    </location>
</feature>
<dbReference type="InterPro" id="IPR011701">
    <property type="entry name" value="MFS"/>
</dbReference>
<keyword evidence="2" id="KW-0813">Transport</keyword>
<dbReference type="InterPro" id="IPR020846">
    <property type="entry name" value="MFS_dom"/>
</dbReference>
<dbReference type="Pfam" id="PF07690">
    <property type="entry name" value="MFS_1"/>
    <property type="match status" value="1"/>
</dbReference>
<sequence>MVNDTGVRPGKVLAAVCLGYGMIIVDTTIVNVAIPTMQASLRTGIDTMQLVVDGYVVILASLLLAGAALSDRFGASKIFRAGVALFGIASALCGVAPNGPFLVAARMLQGLGAVLLVPSSLLVLTAAYTDAKARARAIAVWATVAGSPAAFGPILGGLVVDTLGWRSIFYVNVPLAAIALLLTQRGLPALAPNKSRRQDVPGQLLAVLILSGLALALTEGHQQGWTAPLPVIAFAVAVAAGAAFAVRQRTAAEPMLPADLLRAPGFRGFASVGVLLFAGYYGMVFVLSVYLQDVRHFAPWQAGLSFLPSALPITLMPLVAGRLVGRIGPARVLVAGLVLTVAGGAALALFGGSGMVPLSVALFLLGCGFGLSAVPQITLVMETAPAGRTALASGLLNAARQSGTVLGVAVLGGLQTGGGLGTPSFVATAMFVAMLVFALAAARALRQAAARRAEREQLAEKV</sequence>
<dbReference type="RefSeq" id="WP_344286519.1">
    <property type="nucleotide sequence ID" value="NZ_BAAAHV010000026.1"/>
</dbReference>
<evidence type="ECO:0000256" key="3">
    <source>
        <dbReference type="ARBA" id="ARBA00022692"/>
    </source>
</evidence>
<dbReference type="InterPro" id="IPR036259">
    <property type="entry name" value="MFS_trans_sf"/>
</dbReference>
<protein>
    <submittedName>
        <fullName evidence="8">MFS transporter</fullName>
    </submittedName>
</protein>
<reference evidence="9" key="1">
    <citation type="journal article" date="2019" name="Int. J. Syst. Evol. Microbiol.">
        <title>The Global Catalogue of Microorganisms (GCM) 10K type strain sequencing project: providing services to taxonomists for standard genome sequencing and annotation.</title>
        <authorList>
            <consortium name="The Broad Institute Genomics Platform"/>
            <consortium name="The Broad Institute Genome Sequencing Center for Infectious Disease"/>
            <person name="Wu L."/>
            <person name="Ma J."/>
        </authorList>
    </citation>
    <scope>NUCLEOTIDE SEQUENCE [LARGE SCALE GENOMIC DNA]</scope>
    <source>
        <strain evidence="9">CGMCC 4.7638</strain>
    </source>
</reference>
<keyword evidence="5 6" id="KW-0472">Membrane</keyword>
<feature type="transmembrane region" description="Helical" evidence="6">
    <location>
        <begin position="54"/>
        <end position="71"/>
    </location>
</feature>
<evidence type="ECO:0000256" key="2">
    <source>
        <dbReference type="ARBA" id="ARBA00022448"/>
    </source>
</evidence>
<dbReference type="PROSITE" id="PS50850">
    <property type="entry name" value="MFS"/>
    <property type="match status" value="1"/>
</dbReference>
<evidence type="ECO:0000256" key="1">
    <source>
        <dbReference type="ARBA" id="ARBA00004651"/>
    </source>
</evidence>
<keyword evidence="3 6" id="KW-0812">Transmembrane</keyword>
<feature type="transmembrane region" description="Helical" evidence="6">
    <location>
        <begin position="227"/>
        <end position="246"/>
    </location>
</feature>
<evidence type="ECO:0000313" key="8">
    <source>
        <dbReference type="EMBL" id="MFD2486424.1"/>
    </source>
</evidence>
<feature type="transmembrane region" description="Helical" evidence="6">
    <location>
        <begin position="297"/>
        <end position="320"/>
    </location>
</feature>
<feature type="transmembrane region" description="Helical" evidence="6">
    <location>
        <begin position="332"/>
        <end position="352"/>
    </location>
</feature>